<feature type="region of interest" description="Disordered" evidence="1">
    <location>
        <begin position="42"/>
        <end position="80"/>
    </location>
</feature>
<reference evidence="2" key="1">
    <citation type="submission" date="2020-10" db="EMBL/GenBank/DDBJ databases">
        <authorList>
            <person name="Han B."/>
            <person name="Lu T."/>
            <person name="Zhao Q."/>
            <person name="Huang X."/>
            <person name="Zhao Y."/>
        </authorList>
    </citation>
    <scope>NUCLEOTIDE SEQUENCE</scope>
</reference>
<dbReference type="AlphaFoldDB" id="A0A811NBF9"/>
<keyword evidence="3" id="KW-1185">Reference proteome</keyword>
<organism evidence="2 3">
    <name type="scientific">Miscanthus lutarioriparius</name>
    <dbReference type="NCBI Taxonomy" id="422564"/>
    <lineage>
        <taxon>Eukaryota</taxon>
        <taxon>Viridiplantae</taxon>
        <taxon>Streptophyta</taxon>
        <taxon>Embryophyta</taxon>
        <taxon>Tracheophyta</taxon>
        <taxon>Spermatophyta</taxon>
        <taxon>Magnoliopsida</taxon>
        <taxon>Liliopsida</taxon>
        <taxon>Poales</taxon>
        <taxon>Poaceae</taxon>
        <taxon>PACMAD clade</taxon>
        <taxon>Panicoideae</taxon>
        <taxon>Andropogonodae</taxon>
        <taxon>Andropogoneae</taxon>
        <taxon>Saccharinae</taxon>
        <taxon>Miscanthus</taxon>
    </lineage>
</organism>
<dbReference type="Proteomes" id="UP000604825">
    <property type="component" value="Unassembled WGS sequence"/>
</dbReference>
<sequence>MEAAIAEALEWLEERDGATGRTTEEYYEEKLREVEEGSSFVLRSNFQPGGGGLVGPDRSQTVDSNNVYAERTAEDQCNRR</sequence>
<comment type="caution">
    <text evidence="2">The sequence shown here is derived from an EMBL/GenBank/DDBJ whole genome shotgun (WGS) entry which is preliminary data.</text>
</comment>
<feature type="compositionally biased region" description="Basic and acidic residues" evidence="1">
    <location>
        <begin position="71"/>
        <end position="80"/>
    </location>
</feature>
<accession>A0A811NBF9</accession>
<evidence type="ECO:0000313" key="3">
    <source>
        <dbReference type="Proteomes" id="UP000604825"/>
    </source>
</evidence>
<feature type="compositionally biased region" description="Polar residues" evidence="1">
    <location>
        <begin position="58"/>
        <end position="67"/>
    </location>
</feature>
<evidence type="ECO:0000256" key="1">
    <source>
        <dbReference type="SAM" id="MobiDB-lite"/>
    </source>
</evidence>
<name>A0A811NBF9_9POAL</name>
<evidence type="ECO:0000313" key="2">
    <source>
        <dbReference type="EMBL" id="CAD6219623.1"/>
    </source>
</evidence>
<dbReference type="EMBL" id="CAJGYO010000003">
    <property type="protein sequence ID" value="CAD6219623.1"/>
    <property type="molecule type" value="Genomic_DNA"/>
</dbReference>
<proteinExistence type="predicted"/>
<gene>
    <name evidence="2" type="ORF">NCGR_LOCUS13259</name>
</gene>
<protein>
    <submittedName>
        <fullName evidence="2">Uncharacterized protein</fullName>
    </submittedName>
</protein>